<evidence type="ECO:0000259" key="6">
    <source>
        <dbReference type="PROSITE" id="PS50850"/>
    </source>
</evidence>
<sequence>MVAVTEPRAGASIVVRRTPVSIVAICTLLMIFEGYDIFSYGVVVPALLAHPGWALTPAYAGLIGSAGIFGMLVGALVVGVLTDRLGRKAMFVGAVALFSIGMALCAWAPTPEALLACRVLVGIGSGGFLPTALAFVVESTPAHRRNFVVAVVSSGVAVGGAVAAVLGAAVLPALGYRFVFLVGLLPLIVLVPIVVARVPESISYLVAAGRVDEARATVARHRLAIDIVDAPAGPAGGQPPSAFGAFASLFTREHLAATLVFWFGTAFCMVLIFGANTWLPAIMLAAGYGLTSSLGFLAALNLGVVVGSLITAWLADRRGPKMFVLIGFATCVLALLTLAHRPPAALTFLLVMLVGFGAGGTQNLINSYLAIYYGPEHRGTGVGAALAFGRIGGIVGPIYGGLVLAGDVSTAMHFYAFVVPAALALLTFALGPRVTVAEATP</sequence>
<dbReference type="Gene3D" id="1.20.1250.20">
    <property type="entry name" value="MFS general substrate transporter like domains"/>
    <property type="match status" value="1"/>
</dbReference>
<organism evidence="7 8">
    <name type="scientific">Pseudonocardia zijingensis</name>
    <dbReference type="NCBI Taxonomy" id="153376"/>
    <lineage>
        <taxon>Bacteria</taxon>
        <taxon>Bacillati</taxon>
        <taxon>Actinomycetota</taxon>
        <taxon>Actinomycetes</taxon>
        <taxon>Pseudonocardiales</taxon>
        <taxon>Pseudonocardiaceae</taxon>
        <taxon>Pseudonocardia</taxon>
    </lineage>
</organism>
<accession>A0ABN1N862</accession>
<dbReference type="PANTHER" id="PTHR23508:SF10">
    <property type="entry name" value="CARBOXYLIC ACID TRANSPORTER PROTEIN HOMOLOG"/>
    <property type="match status" value="1"/>
</dbReference>
<keyword evidence="8" id="KW-1185">Reference proteome</keyword>
<keyword evidence="2 5" id="KW-0812">Transmembrane</keyword>
<dbReference type="PANTHER" id="PTHR23508">
    <property type="entry name" value="CARBOXYLIC ACID TRANSPORTER PROTEIN HOMOLOG"/>
    <property type="match status" value="1"/>
</dbReference>
<keyword evidence="4 5" id="KW-0472">Membrane</keyword>
<protein>
    <submittedName>
        <fullName evidence="7">Aromatic acid/H+ symport family MFS transporter</fullName>
    </submittedName>
</protein>
<feature type="transmembrane region" description="Helical" evidence="5">
    <location>
        <begin position="381"/>
        <end position="400"/>
    </location>
</feature>
<keyword evidence="3 5" id="KW-1133">Transmembrane helix</keyword>
<name>A0ABN1N862_9PSEU</name>
<feature type="transmembrane region" description="Helical" evidence="5">
    <location>
        <begin position="147"/>
        <end position="170"/>
    </location>
</feature>
<evidence type="ECO:0000313" key="8">
    <source>
        <dbReference type="Proteomes" id="UP001499967"/>
    </source>
</evidence>
<feature type="transmembrane region" description="Helical" evidence="5">
    <location>
        <begin position="58"/>
        <end position="82"/>
    </location>
</feature>
<evidence type="ECO:0000256" key="2">
    <source>
        <dbReference type="ARBA" id="ARBA00022692"/>
    </source>
</evidence>
<dbReference type="PROSITE" id="PS00217">
    <property type="entry name" value="SUGAR_TRANSPORT_2"/>
    <property type="match status" value="1"/>
</dbReference>
<dbReference type="EMBL" id="BAAAHP010000177">
    <property type="protein sequence ID" value="GAA0896817.1"/>
    <property type="molecule type" value="Genomic_DNA"/>
</dbReference>
<comment type="caution">
    <text evidence="7">The sequence shown here is derived from an EMBL/GenBank/DDBJ whole genome shotgun (WGS) entry which is preliminary data.</text>
</comment>
<evidence type="ECO:0000256" key="5">
    <source>
        <dbReference type="SAM" id="Phobius"/>
    </source>
</evidence>
<dbReference type="Proteomes" id="UP001499967">
    <property type="component" value="Unassembled WGS sequence"/>
</dbReference>
<dbReference type="InterPro" id="IPR020846">
    <property type="entry name" value="MFS_dom"/>
</dbReference>
<dbReference type="InterPro" id="IPR005829">
    <property type="entry name" value="Sugar_transporter_CS"/>
</dbReference>
<dbReference type="PROSITE" id="PS50850">
    <property type="entry name" value="MFS"/>
    <property type="match status" value="1"/>
</dbReference>
<feature type="transmembrane region" description="Helical" evidence="5">
    <location>
        <begin position="345"/>
        <end position="369"/>
    </location>
</feature>
<evidence type="ECO:0000256" key="3">
    <source>
        <dbReference type="ARBA" id="ARBA00022989"/>
    </source>
</evidence>
<evidence type="ECO:0000256" key="1">
    <source>
        <dbReference type="ARBA" id="ARBA00004651"/>
    </source>
</evidence>
<reference evidence="7 8" key="1">
    <citation type="journal article" date="2019" name="Int. J. Syst. Evol. Microbiol.">
        <title>The Global Catalogue of Microorganisms (GCM) 10K type strain sequencing project: providing services to taxonomists for standard genome sequencing and annotation.</title>
        <authorList>
            <consortium name="The Broad Institute Genomics Platform"/>
            <consortium name="The Broad Institute Genome Sequencing Center for Infectious Disease"/>
            <person name="Wu L."/>
            <person name="Ma J."/>
        </authorList>
    </citation>
    <scope>NUCLEOTIDE SEQUENCE [LARGE SCALE GENOMIC DNA]</scope>
    <source>
        <strain evidence="7 8">JCM 11117</strain>
    </source>
</reference>
<feature type="domain" description="Major facilitator superfamily (MFS) profile" evidence="6">
    <location>
        <begin position="22"/>
        <end position="439"/>
    </location>
</feature>
<feature type="transmembrane region" description="Helical" evidence="5">
    <location>
        <begin position="294"/>
        <end position="315"/>
    </location>
</feature>
<dbReference type="Pfam" id="PF07690">
    <property type="entry name" value="MFS_1"/>
    <property type="match status" value="1"/>
</dbReference>
<feature type="transmembrane region" description="Helical" evidence="5">
    <location>
        <begin position="89"/>
        <end position="109"/>
    </location>
</feature>
<feature type="transmembrane region" description="Helical" evidence="5">
    <location>
        <begin position="322"/>
        <end position="339"/>
    </location>
</feature>
<comment type="subcellular location">
    <subcellularLocation>
        <location evidence="1">Cell membrane</location>
        <topology evidence="1">Multi-pass membrane protein</topology>
    </subcellularLocation>
</comment>
<feature type="transmembrane region" description="Helical" evidence="5">
    <location>
        <begin position="115"/>
        <end position="135"/>
    </location>
</feature>
<feature type="transmembrane region" description="Helical" evidence="5">
    <location>
        <begin position="412"/>
        <end position="431"/>
    </location>
</feature>
<evidence type="ECO:0000313" key="7">
    <source>
        <dbReference type="EMBL" id="GAA0896817.1"/>
    </source>
</evidence>
<dbReference type="RefSeq" id="WP_379589736.1">
    <property type="nucleotide sequence ID" value="NZ_JBHSKO010000018.1"/>
</dbReference>
<proteinExistence type="predicted"/>
<evidence type="ECO:0000256" key="4">
    <source>
        <dbReference type="ARBA" id="ARBA00023136"/>
    </source>
</evidence>
<feature type="transmembrane region" description="Helical" evidence="5">
    <location>
        <begin position="20"/>
        <end position="38"/>
    </location>
</feature>
<dbReference type="InterPro" id="IPR011701">
    <property type="entry name" value="MFS"/>
</dbReference>
<dbReference type="SUPFAM" id="SSF103473">
    <property type="entry name" value="MFS general substrate transporter"/>
    <property type="match status" value="1"/>
</dbReference>
<dbReference type="InterPro" id="IPR036259">
    <property type="entry name" value="MFS_trans_sf"/>
</dbReference>
<gene>
    <name evidence="7" type="ORF">GCM10009559_56160</name>
</gene>
<feature type="transmembrane region" description="Helical" evidence="5">
    <location>
        <begin position="176"/>
        <end position="195"/>
    </location>
</feature>
<feature type="transmembrane region" description="Helical" evidence="5">
    <location>
        <begin position="255"/>
        <end position="274"/>
    </location>
</feature>